<evidence type="ECO:0000256" key="2">
    <source>
        <dbReference type="ARBA" id="ARBA00007317"/>
    </source>
</evidence>
<name>A0ABS5SCY2_9BACT</name>
<reference evidence="8 9" key="1">
    <citation type="submission" date="2021-05" db="EMBL/GenBank/DDBJ databases">
        <title>The draft genome of Geobacter luticola JCM 17780.</title>
        <authorList>
            <person name="Xu Z."/>
            <person name="Masuda Y."/>
            <person name="Itoh H."/>
            <person name="Senoo K."/>
        </authorList>
    </citation>
    <scope>NUCLEOTIDE SEQUENCE [LARGE SCALE GENOMIC DNA]</scope>
    <source>
        <strain evidence="8 9">JCM 17780</strain>
    </source>
</reference>
<dbReference type="EC" id="2.3.1.-" evidence="4"/>
<evidence type="ECO:0000256" key="5">
    <source>
        <dbReference type="SAM" id="MobiDB-lite"/>
    </source>
</evidence>
<dbReference type="Gene3D" id="4.10.320.10">
    <property type="entry name" value="E3-binding domain"/>
    <property type="match status" value="1"/>
</dbReference>
<evidence type="ECO:0000259" key="7">
    <source>
        <dbReference type="PROSITE" id="PS51826"/>
    </source>
</evidence>
<comment type="similarity">
    <text evidence="2 4">Belongs to the 2-oxoacid dehydrogenase family.</text>
</comment>
<dbReference type="Gene3D" id="2.40.50.100">
    <property type="match status" value="1"/>
</dbReference>
<evidence type="ECO:0000259" key="6">
    <source>
        <dbReference type="PROSITE" id="PS50968"/>
    </source>
</evidence>
<dbReference type="InterPro" id="IPR001078">
    <property type="entry name" value="2-oxoacid_DH_actylTfrase"/>
</dbReference>
<organism evidence="8 9">
    <name type="scientific">Geomobilimonas luticola</name>
    <dbReference type="NCBI Taxonomy" id="1114878"/>
    <lineage>
        <taxon>Bacteria</taxon>
        <taxon>Pseudomonadati</taxon>
        <taxon>Thermodesulfobacteriota</taxon>
        <taxon>Desulfuromonadia</taxon>
        <taxon>Geobacterales</taxon>
        <taxon>Geobacteraceae</taxon>
        <taxon>Geomobilimonas</taxon>
    </lineage>
</organism>
<keyword evidence="4" id="KW-0808">Transferase</keyword>
<dbReference type="RefSeq" id="WP_214175247.1">
    <property type="nucleotide sequence ID" value="NZ_JAHCVK010000003.1"/>
</dbReference>
<keyword evidence="3 4" id="KW-0450">Lipoyl</keyword>
<dbReference type="InterPro" id="IPR045257">
    <property type="entry name" value="E2/Pdx1"/>
</dbReference>
<evidence type="ECO:0000313" key="8">
    <source>
        <dbReference type="EMBL" id="MBT0653241.1"/>
    </source>
</evidence>
<dbReference type="SUPFAM" id="SSF52777">
    <property type="entry name" value="CoA-dependent acyltransferases"/>
    <property type="match status" value="1"/>
</dbReference>
<dbReference type="SUPFAM" id="SSF47005">
    <property type="entry name" value="Peripheral subunit-binding domain of 2-oxo acid dehydrogenase complex"/>
    <property type="match status" value="1"/>
</dbReference>
<dbReference type="Gene3D" id="3.30.559.10">
    <property type="entry name" value="Chloramphenicol acetyltransferase-like domain"/>
    <property type="match status" value="1"/>
</dbReference>
<dbReference type="PANTHER" id="PTHR23151:SF90">
    <property type="entry name" value="DIHYDROLIPOYLLYSINE-RESIDUE ACETYLTRANSFERASE COMPONENT OF PYRUVATE DEHYDROGENASE COMPLEX, MITOCHONDRIAL-RELATED"/>
    <property type="match status" value="1"/>
</dbReference>
<evidence type="ECO:0000256" key="1">
    <source>
        <dbReference type="ARBA" id="ARBA00001938"/>
    </source>
</evidence>
<dbReference type="PROSITE" id="PS51826">
    <property type="entry name" value="PSBD"/>
    <property type="match status" value="1"/>
</dbReference>
<dbReference type="InterPro" id="IPR036625">
    <property type="entry name" value="E3-bd_dom_sf"/>
</dbReference>
<feature type="region of interest" description="Disordered" evidence="5">
    <location>
        <begin position="83"/>
        <end position="145"/>
    </location>
</feature>
<protein>
    <recommendedName>
        <fullName evidence="4">Dihydrolipoamide acetyltransferase component of pyruvate dehydrogenase complex</fullName>
        <ecNumber evidence="4">2.3.1.-</ecNumber>
    </recommendedName>
</protein>
<comment type="caution">
    <text evidence="8">The sequence shown here is derived from an EMBL/GenBank/DDBJ whole genome shotgun (WGS) entry which is preliminary data.</text>
</comment>
<dbReference type="SUPFAM" id="SSF51230">
    <property type="entry name" value="Single hybrid motif"/>
    <property type="match status" value="1"/>
</dbReference>
<dbReference type="CDD" id="cd06849">
    <property type="entry name" value="lipoyl_domain"/>
    <property type="match status" value="1"/>
</dbReference>
<dbReference type="InterPro" id="IPR003016">
    <property type="entry name" value="2-oxoA_DH_lipoyl-BS"/>
</dbReference>
<dbReference type="InterPro" id="IPR000089">
    <property type="entry name" value="Biotin_lipoyl"/>
</dbReference>
<accession>A0ABS5SCY2</accession>
<dbReference type="Pfam" id="PF00198">
    <property type="entry name" value="2-oxoacid_dh"/>
    <property type="match status" value="1"/>
</dbReference>
<dbReference type="InterPro" id="IPR004167">
    <property type="entry name" value="PSBD"/>
</dbReference>
<dbReference type="PROSITE" id="PS50968">
    <property type="entry name" value="BIOTINYL_LIPOYL"/>
    <property type="match status" value="1"/>
</dbReference>
<dbReference type="InterPro" id="IPR011053">
    <property type="entry name" value="Single_hybrid_motif"/>
</dbReference>
<feature type="compositionally biased region" description="Pro residues" evidence="5">
    <location>
        <begin position="100"/>
        <end position="110"/>
    </location>
</feature>
<evidence type="ECO:0000313" key="9">
    <source>
        <dbReference type="Proteomes" id="UP000756860"/>
    </source>
</evidence>
<dbReference type="PANTHER" id="PTHR23151">
    <property type="entry name" value="DIHYDROLIPOAMIDE ACETYL/SUCCINYL-TRANSFERASE-RELATED"/>
    <property type="match status" value="1"/>
</dbReference>
<proteinExistence type="inferred from homology"/>
<dbReference type="Pfam" id="PF00364">
    <property type="entry name" value="Biotin_lipoyl"/>
    <property type="match status" value="1"/>
</dbReference>
<evidence type="ECO:0000256" key="4">
    <source>
        <dbReference type="RuleBase" id="RU003423"/>
    </source>
</evidence>
<gene>
    <name evidence="8" type="ORF">KI810_09250</name>
</gene>
<dbReference type="Pfam" id="PF02817">
    <property type="entry name" value="E3_binding"/>
    <property type="match status" value="1"/>
</dbReference>
<comment type="cofactor">
    <cofactor evidence="1 4">
        <name>(R)-lipoate</name>
        <dbReference type="ChEBI" id="CHEBI:83088"/>
    </cofactor>
</comment>
<keyword evidence="9" id="KW-1185">Reference proteome</keyword>
<sequence length="429" mass="45472">MATEITMPKLSDTMTEGRLVAWKKSIGDRVERGDIIAEVETDKATMELEAFAAGVLTEIRVKPGEMVPVGTVIGLVGEGGEPPVAAAASPSEAAPVPDNWQPPPESPPSEPMAAGDVPERLLEVPPDAGSAPEHLPPPVGDGEKASPLVRRLAREKGVDLREVKGSGPEGRILQEDLEGFLGKQVEEKVEVERKTLTPEMSSSPAGGGKQPLSRMRAAIARTVAEAWRTIPHFTVTVAVDMGEAEEVRRELKEAGSAVSINDLIVKASALALAKFPLANASWTADGIIFHDGINIGIAVSLADGLLVPVIGGCQSLTVKEIALRSRELAERARSGRISERELSGGTFTISNLGMYGVEEFMAVIHPPQGAILAVGAILDEAVVRDGQVTAGRRMRVTLSADHRLLDGAYAAKFLAELKHTLENPVTMLM</sequence>
<feature type="domain" description="Peripheral subunit-binding (PSBD)" evidence="7">
    <location>
        <begin position="144"/>
        <end position="181"/>
    </location>
</feature>
<dbReference type="Proteomes" id="UP000756860">
    <property type="component" value="Unassembled WGS sequence"/>
</dbReference>
<feature type="domain" description="Lipoyl-binding" evidence="6">
    <location>
        <begin position="2"/>
        <end position="77"/>
    </location>
</feature>
<dbReference type="EMBL" id="JAHCVK010000003">
    <property type="protein sequence ID" value="MBT0653241.1"/>
    <property type="molecule type" value="Genomic_DNA"/>
</dbReference>
<dbReference type="InterPro" id="IPR023213">
    <property type="entry name" value="CAT-like_dom_sf"/>
</dbReference>
<feature type="compositionally biased region" description="Low complexity" evidence="5">
    <location>
        <begin position="83"/>
        <end position="97"/>
    </location>
</feature>
<feature type="region of interest" description="Disordered" evidence="5">
    <location>
        <begin position="193"/>
        <end position="213"/>
    </location>
</feature>
<dbReference type="PROSITE" id="PS00189">
    <property type="entry name" value="LIPOYL"/>
    <property type="match status" value="1"/>
</dbReference>
<keyword evidence="4" id="KW-0012">Acyltransferase</keyword>
<evidence type="ECO:0000256" key="3">
    <source>
        <dbReference type="ARBA" id="ARBA00022823"/>
    </source>
</evidence>